<feature type="domain" description="Integrase catalytic" evidence="1">
    <location>
        <begin position="78"/>
        <end position="195"/>
    </location>
</feature>
<dbReference type="eggNOG" id="COG2801">
    <property type="taxonomic scope" value="Bacteria"/>
</dbReference>
<dbReference type="InterPro" id="IPR001584">
    <property type="entry name" value="Integrase_cat-core"/>
</dbReference>
<dbReference type="PROSITE" id="PS50994">
    <property type="entry name" value="INTEGRASE"/>
    <property type="match status" value="1"/>
</dbReference>
<sequence>MILKALIRQVFTQSGGSAGARTVSAIVTMQQGIKLTRYRAGKLMKQMGLVSRQIKSHKYKHSDIAHKVHGNVLDRQFAPTAPNQVWTGDVTYIRIKGGWCYLAVVMDLYARRIVGFKLSDSPNTELTTSALQMAYHTRLEPKGVLFHSDQGSHYTSESYAKCVAQCNGMTHSMSRKGNCWDNAPTERFFRSFKTE</sequence>
<dbReference type="InterPro" id="IPR025948">
    <property type="entry name" value="HTH-like_dom"/>
</dbReference>
<name>A5WC01_PSYWF</name>
<accession>A5WC01</accession>
<dbReference type="Gene3D" id="3.30.420.10">
    <property type="entry name" value="Ribonuclease H-like superfamily/Ribonuclease H"/>
    <property type="match status" value="1"/>
</dbReference>
<reference evidence="2" key="1">
    <citation type="submission" date="2007-05" db="EMBL/GenBank/DDBJ databases">
        <title>Complete sequence of chromosome of Psychrobacter sp. PRwf-1.</title>
        <authorList>
            <consortium name="US DOE Joint Genome Institute"/>
            <person name="Copeland A."/>
            <person name="Lucas S."/>
            <person name="Lapidus A."/>
            <person name="Barry K."/>
            <person name="Detter J.C."/>
            <person name="Glavina del Rio T."/>
            <person name="Hammon N."/>
            <person name="Israni S."/>
            <person name="Dalin E."/>
            <person name="Tice H."/>
            <person name="Pitluck S."/>
            <person name="Chain P."/>
            <person name="Malfatti S."/>
            <person name="Shin M."/>
            <person name="Vergez L."/>
            <person name="Schmutz J."/>
            <person name="Larimer F."/>
            <person name="Land M."/>
            <person name="Hauser L."/>
            <person name="Kyrpides N."/>
            <person name="Kim E."/>
            <person name="Tiedje J."/>
            <person name="Richardson P."/>
        </authorList>
    </citation>
    <scope>NUCLEOTIDE SEQUENCE [LARGE SCALE GENOMIC DNA]</scope>
    <source>
        <strain evidence="2">PRwf-1</strain>
    </source>
</reference>
<dbReference type="PANTHER" id="PTHR46889">
    <property type="entry name" value="TRANSPOSASE INSF FOR INSERTION SEQUENCE IS3B-RELATED"/>
    <property type="match status" value="1"/>
</dbReference>
<organism evidence="2">
    <name type="scientific">Psychrobacter sp. (strain PRwf-1)</name>
    <dbReference type="NCBI Taxonomy" id="349106"/>
    <lineage>
        <taxon>Bacteria</taxon>
        <taxon>Pseudomonadati</taxon>
        <taxon>Pseudomonadota</taxon>
        <taxon>Gammaproteobacteria</taxon>
        <taxon>Moraxellales</taxon>
        <taxon>Moraxellaceae</taxon>
        <taxon>Psychrobacter</taxon>
    </lineage>
</organism>
<dbReference type="PANTHER" id="PTHR46889:SF4">
    <property type="entry name" value="TRANSPOSASE INSO FOR INSERTION SEQUENCE ELEMENT IS911B-RELATED"/>
    <property type="match status" value="1"/>
</dbReference>
<dbReference type="Pfam" id="PF00665">
    <property type="entry name" value="rve"/>
    <property type="match status" value="1"/>
</dbReference>
<dbReference type="GO" id="GO:0015074">
    <property type="term" value="P:DNA integration"/>
    <property type="evidence" value="ECO:0007669"/>
    <property type="project" value="InterPro"/>
</dbReference>
<dbReference type="STRING" id="349106.PsycPRwf_0234"/>
<dbReference type="InterPro" id="IPR012337">
    <property type="entry name" value="RNaseH-like_sf"/>
</dbReference>
<gene>
    <name evidence="2" type="ordered locus">PsycPRwf_0234</name>
</gene>
<evidence type="ECO:0000313" key="2">
    <source>
        <dbReference type="EMBL" id="ABQ93192.1"/>
    </source>
</evidence>
<proteinExistence type="predicted"/>
<dbReference type="NCBIfam" id="NF033516">
    <property type="entry name" value="transpos_IS3"/>
    <property type="match status" value="1"/>
</dbReference>
<protein>
    <submittedName>
        <fullName evidence="2">Integrase, catalytic region</fullName>
    </submittedName>
</protein>
<dbReference type="InterPro" id="IPR050900">
    <property type="entry name" value="Transposase_IS3/IS150/IS904"/>
</dbReference>
<evidence type="ECO:0000259" key="1">
    <source>
        <dbReference type="PROSITE" id="PS50994"/>
    </source>
</evidence>
<dbReference type="HOGENOM" id="CLU_027402_4_1_6"/>
<dbReference type="AlphaFoldDB" id="A5WC01"/>
<dbReference type="EMBL" id="CP000713">
    <property type="protein sequence ID" value="ABQ93192.1"/>
    <property type="molecule type" value="Genomic_DNA"/>
</dbReference>
<dbReference type="GO" id="GO:0003676">
    <property type="term" value="F:nucleic acid binding"/>
    <property type="evidence" value="ECO:0007669"/>
    <property type="project" value="InterPro"/>
</dbReference>
<dbReference type="InterPro" id="IPR036397">
    <property type="entry name" value="RNaseH_sf"/>
</dbReference>
<dbReference type="Pfam" id="PF13276">
    <property type="entry name" value="HTH_21"/>
    <property type="match status" value="1"/>
</dbReference>
<dbReference type="InterPro" id="IPR048020">
    <property type="entry name" value="Transpos_IS3"/>
</dbReference>
<dbReference type="KEGG" id="prw:PsycPRwf_0234"/>
<dbReference type="SUPFAM" id="SSF53098">
    <property type="entry name" value="Ribonuclease H-like"/>
    <property type="match status" value="1"/>
</dbReference>